<dbReference type="Proteomes" id="UP001300745">
    <property type="component" value="Unassembled WGS sequence"/>
</dbReference>
<comment type="caution">
    <text evidence="2">The sequence shown here is derived from an EMBL/GenBank/DDBJ whole genome shotgun (WGS) entry which is preliminary data.</text>
</comment>
<proteinExistence type="predicted"/>
<protein>
    <recommendedName>
        <fullName evidence="4">DUF3105 domain-containing protein</fullName>
    </recommendedName>
</protein>
<keyword evidence="1" id="KW-0812">Transmembrane</keyword>
<dbReference type="RefSeq" id="WP_265995147.1">
    <property type="nucleotide sequence ID" value="NZ_JAPJDN010000002.1"/>
</dbReference>
<evidence type="ECO:0000256" key="1">
    <source>
        <dbReference type="SAM" id="Phobius"/>
    </source>
</evidence>
<evidence type="ECO:0000313" key="3">
    <source>
        <dbReference type="Proteomes" id="UP001300745"/>
    </source>
</evidence>
<evidence type="ECO:0000313" key="2">
    <source>
        <dbReference type="EMBL" id="MCX2935783.1"/>
    </source>
</evidence>
<accession>A0ABT3S8F6</accession>
<organism evidence="2 3">
    <name type="scientific">Mycobacterium pinniadriaticum</name>
    <dbReference type="NCBI Taxonomy" id="2994102"/>
    <lineage>
        <taxon>Bacteria</taxon>
        <taxon>Bacillati</taxon>
        <taxon>Actinomycetota</taxon>
        <taxon>Actinomycetes</taxon>
        <taxon>Mycobacteriales</taxon>
        <taxon>Mycobacteriaceae</taxon>
        <taxon>Mycobacterium</taxon>
    </lineage>
</organism>
<keyword evidence="1" id="KW-1133">Transmembrane helix</keyword>
<reference evidence="2 3" key="1">
    <citation type="submission" date="2022-11" db="EMBL/GenBank/DDBJ databases">
        <title>Mycobacterium sp. nov.</title>
        <authorList>
            <person name="Papic B."/>
            <person name="Spicic S."/>
            <person name="Duvnjak S."/>
        </authorList>
    </citation>
    <scope>NUCLEOTIDE SEQUENCE [LARGE SCALE GENOMIC DNA]</scope>
    <source>
        <strain evidence="2 3">CVI_P4</strain>
    </source>
</reference>
<dbReference type="EMBL" id="JAPJDO010000002">
    <property type="protein sequence ID" value="MCX2935783.1"/>
    <property type="molecule type" value="Genomic_DNA"/>
</dbReference>
<keyword evidence="3" id="KW-1185">Reference proteome</keyword>
<gene>
    <name evidence="2" type="ORF">ORI27_03670</name>
</gene>
<evidence type="ECO:0008006" key="4">
    <source>
        <dbReference type="Google" id="ProtNLM"/>
    </source>
</evidence>
<sequence>MTEEKATTTTERRQRRPQYFLVLGLWVVGLVAALMVLTVIDHRVTNAPLYVCPPDCGRPPTGLPVANNPRFVAPDGEFSVSYPAPGAAYTVTTQPNGVSAEWTAGDGGTLRLFSRPAEGRDARQVVEQVMADDFPDSVVAYELPNATVGFQLGYGVVANFQPDMRADPLRVIVIAAVKNDLALVASADGPFREFSPEFGPGPPSAANLQIAQDMGKYVDSFSWRDDPPA</sequence>
<name>A0ABT3S8F6_9MYCO</name>
<feature type="transmembrane region" description="Helical" evidence="1">
    <location>
        <begin position="20"/>
        <end position="40"/>
    </location>
</feature>
<keyword evidence="1" id="KW-0472">Membrane</keyword>